<name>A0A3B0Q2D3_9BACT</name>
<keyword evidence="3" id="KW-1133">Transmembrane helix</keyword>
<gene>
    <name evidence="5" type="ORF">NCTC10132_00423</name>
</gene>
<keyword evidence="6" id="KW-1185">Reference proteome</keyword>
<evidence type="ECO:0000256" key="2">
    <source>
        <dbReference type="ARBA" id="ARBA00022692"/>
    </source>
</evidence>
<organism evidence="5 6">
    <name type="scientific">Mycoplasmopsis edwardii</name>
    <dbReference type="NCBI Taxonomy" id="53558"/>
    <lineage>
        <taxon>Bacteria</taxon>
        <taxon>Bacillati</taxon>
        <taxon>Mycoplasmatota</taxon>
        <taxon>Mycoplasmoidales</taxon>
        <taxon>Metamycoplasmataceae</taxon>
        <taxon>Mycoplasmopsis</taxon>
    </lineage>
</organism>
<dbReference type="GO" id="GO:0016020">
    <property type="term" value="C:membrane"/>
    <property type="evidence" value="ECO:0007669"/>
    <property type="project" value="UniProtKB-SubCell"/>
</dbReference>
<feature type="non-terminal residue" evidence="5">
    <location>
        <position position="37"/>
    </location>
</feature>
<dbReference type="EMBL" id="LS991951">
    <property type="protein sequence ID" value="SYV97066.1"/>
    <property type="molecule type" value="Genomic_DNA"/>
</dbReference>
<dbReference type="KEGG" id="medw:NCTC10132_00423"/>
<reference evidence="6" key="1">
    <citation type="submission" date="2018-06" db="EMBL/GenBank/DDBJ databases">
        <authorList>
            <consortium name="Pathogen Informatics"/>
        </authorList>
    </citation>
    <scope>NUCLEOTIDE SEQUENCE [LARGE SCALE GENOMIC DNA]</scope>
    <source>
        <strain evidence="6">NCTC10132</strain>
    </source>
</reference>
<comment type="subcellular location">
    <subcellularLocation>
        <location evidence="1">Membrane</location>
        <topology evidence="1">Multi-pass membrane protein</topology>
    </subcellularLocation>
</comment>
<dbReference type="AlphaFoldDB" id="A0A3B0Q2D3"/>
<evidence type="ECO:0000256" key="4">
    <source>
        <dbReference type="ARBA" id="ARBA00023136"/>
    </source>
</evidence>
<dbReference type="Proteomes" id="UP000257559">
    <property type="component" value="Chromosome"/>
</dbReference>
<evidence type="ECO:0000256" key="3">
    <source>
        <dbReference type="ARBA" id="ARBA00022989"/>
    </source>
</evidence>
<dbReference type="SUPFAM" id="SSF81338">
    <property type="entry name" value="Aquaporin-like"/>
    <property type="match status" value="1"/>
</dbReference>
<keyword evidence="2" id="KW-0812">Transmembrane</keyword>
<sequence>MLYLSEFLGTLLLVLLGNGVVYSVSAKRMFANQPGKW</sequence>
<evidence type="ECO:0000313" key="6">
    <source>
        <dbReference type="Proteomes" id="UP000257559"/>
    </source>
</evidence>
<protein>
    <submittedName>
        <fullName evidence="5">Uncharacterized protein</fullName>
    </submittedName>
</protein>
<evidence type="ECO:0000313" key="5">
    <source>
        <dbReference type="EMBL" id="SYV97066.1"/>
    </source>
</evidence>
<dbReference type="InterPro" id="IPR023271">
    <property type="entry name" value="Aquaporin-like"/>
</dbReference>
<accession>A0A3B0Q2D3</accession>
<proteinExistence type="predicted"/>
<keyword evidence="4" id="KW-0472">Membrane</keyword>
<evidence type="ECO:0000256" key="1">
    <source>
        <dbReference type="ARBA" id="ARBA00004141"/>
    </source>
</evidence>